<evidence type="ECO:0000256" key="5">
    <source>
        <dbReference type="ARBA" id="ARBA00022777"/>
    </source>
</evidence>
<dbReference type="Gene3D" id="3.30.450.20">
    <property type="entry name" value="PAS domain"/>
    <property type="match status" value="2"/>
</dbReference>
<evidence type="ECO:0000256" key="1">
    <source>
        <dbReference type="ARBA" id="ARBA00000085"/>
    </source>
</evidence>
<dbReference type="InterPro" id="IPR036097">
    <property type="entry name" value="HisK_dim/P_sf"/>
</dbReference>
<dbReference type="Gene3D" id="1.10.287.130">
    <property type="match status" value="1"/>
</dbReference>
<dbReference type="InterPro" id="IPR000014">
    <property type="entry name" value="PAS"/>
</dbReference>
<dbReference type="PROSITE" id="PS50109">
    <property type="entry name" value="HIS_KIN"/>
    <property type="match status" value="1"/>
</dbReference>
<dbReference type="InterPro" id="IPR005467">
    <property type="entry name" value="His_kinase_dom"/>
</dbReference>
<feature type="domain" description="Response regulatory" evidence="9">
    <location>
        <begin position="5"/>
        <end position="121"/>
    </location>
</feature>
<dbReference type="Pfam" id="PF00072">
    <property type="entry name" value="Response_reg"/>
    <property type="match status" value="1"/>
</dbReference>
<evidence type="ECO:0000256" key="7">
    <source>
        <dbReference type="PROSITE-ProRule" id="PRU00169"/>
    </source>
</evidence>
<dbReference type="Gene3D" id="3.30.565.10">
    <property type="entry name" value="Histidine kinase-like ATPase, C-terminal domain"/>
    <property type="match status" value="1"/>
</dbReference>
<dbReference type="SMART" id="SM00388">
    <property type="entry name" value="HisKA"/>
    <property type="match status" value="1"/>
</dbReference>
<dbReference type="Pfam" id="PF00512">
    <property type="entry name" value="HisKA"/>
    <property type="match status" value="1"/>
</dbReference>
<dbReference type="OrthoDB" id="230688at2157"/>
<evidence type="ECO:0000256" key="3">
    <source>
        <dbReference type="ARBA" id="ARBA00022553"/>
    </source>
</evidence>
<dbReference type="InterPro" id="IPR000700">
    <property type="entry name" value="PAS-assoc_C"/>
</dbReference>
<dbReference type="InterPro" id="IPR003661">
    <property type="entry name" value="HisK_dim/P_dom"/>
</dbReference>
<keyword evidence="5 12" id="KW-0418">Kinase</keyword>
<dbReference type="CDD" id="cd00075">
    <property type="entry name" value="HATPase"/>
    <property type="match status" value="1"/>
</dbReference>
<dbReference type="PANTHER" id="PTHR43711">
    <property type="entry name" value="TWO-COMPONENT HISTIDINE KINASE"/>
    <property type="match status" value="1"/>
</dbReference>
<dbReference type="CDD" id="cd00156">
    <property type="entry name" value="REC"/>
    <property type="match status" value="1"/>
</dbReference>
<geneLocation type="plasmid" evidence="13">
    <name>paarc-mg-01</name>
</geneLocation>
<keyword evidence="3 7" id="KW-0597">Phosphoprotein</keyword>
<evidence type="ECO:0000313" key="13">
    <source>
        <dbReference type="Proteomes" id="UP000258613"/>
    </source>
</evidence>
<dbReference type="Pfam" id="PF13426">
    <property type="entry name" value="PAS_9"/>
    <property type="match status" value="1"/>
</dbReference>
<feature type="modified residue" description="4-aspartylphosphate" evidence="7">
    <location>
        <position position="56"/>
    </location>
</feature>
<dbReference type="InterPro" id="IPR004358">
    <property type="entry name" value="Sig_transdc_His_kin-like_C"/>
</dbReference>
<dbReference type="SMART" id="SM00387">
    <property type="entry name" value="HATPase_c"/>
    <property type="match status" value="1"/>
</dbReference>
<dbReference type="SUPFAM" id="SSF47384">
    <property type="entry name" value="Homodimeric domain of signal transducing histidine kinase"/>
    <property type="match status" value="1"/>
</dbReference>
<dbReference type="GO" id="GO:0006355">
    <property type="term" value="P:regulation of DNA-templated transcription"/>
    <property type="evidence" value="ECO:0007669"/>
    <property type="project" value="InterPro"/>
</dbReference>
<dbReference type="EC" id="2.7.13.3" evidence="2"/>
<evidence type="ECO:0000313" key="12">
    <source>
        <dbReference type="EMBL" id="AXR79954.1"/>
    </source>
</evidence>
<accession>A0A346PKA9</accession>
<dbReference type="SUPFAM" id="SSF55785">
    <property type="entry name" value="PYP-like sensor domain (PAS domain)"/>
    <property type="match status" value="2"/>
</dbReference>
<dbReference type="InterPro" id="IPR001610">
    <property type="entry name" value="PAC"/>
</dbReference>
<feature type="domain" description="PAS" evidence="10">
    <location>
        <begin position="131"/>
        <end position="201"/>
    </location>
</feature>
<dbReference type="InterPro" id="IPR013767">
    <property type="entry name" value="PAS_fold"/>
</dbReference>
<evidence type="ECO:0000259" key="8">
    <source>
        <dbReference type="PROSITE" id="PS50109"/>
    </source>
</evidence>
<dbReference type="PROSITE" id="PS50110">
    <property type="entry name" value="RESPONSE_REGULATORY"/>
    <property type="match status" value="1"/>
</dbReference>
<feature type="domain" description="PAC" evidence="11">
    <location>
        <begin position="206"/>
        <end position="258"/>
    </location>
</feature>
<evidence type="ECO:0000256" key="4">
    <source>
        <dbReference type="ARBA" id="ARBA00022679"/>
    </source>
</evidence>
<name>A0A346PKA9_9EURY</name>
<dbReference type="NCBIfam" id="TIGR00229">
    <property type="entry name" value="sensory_box"/>
    <property type="match status" value="2"/>
</dbReference>
<organism evidence="12 13">
    <name type="scientific">Natrarchaeobaculum sulfurireducens</name>
    <dbReference type="NCBI Taxonomy" id="2044521"/>
    <lineage>
        <taxon>Archaea</taxon>
        <taxon>Methanobacteriati</taxon>
        <taxon>Methanobacteriota</taxon>
        <taxon>Stenosarchaea group</taxon>
        <taxon>Halobacteria</taxon>
        <taxon>Halobacteriales</taxon>
        <taxon>Natrialbaceae</taxon>
        <taxon>Natrarchaeobaculum</taxon>
    </lineage>
</organism>
<keyword evidence="13" id="KW-1185">Reference proteome</keyword>
<protein>
    <recommendedName>
        <fullName evidence="2">histidine kinase</fullName>
        <ecNumber evidence="2">2.7.13.3</ecNumber>
    </recommendedName>
</protein>
<dbReference type="PRINTS" id="PR00344">
    <property type="entry name" value="BCTRLSENSOR"/>
</dbReference>
<dbReference type="SUPFAM" id="SSF52172">
    <property type="entry name" value="CheY-like"/>
    <property type="match status" value="1"/>
</dbReference>
<evidence type="ECO:0000256" key="6">
    <source>
        <dbReference type="ARBA" id="ARBA00023012"/>
    </source>
</evidence>
<feature type="domain" description="Histidine kinase" evidence="8">
    <location>
        <begin position="394"/>
        <end position="582"/>
    </location>
</feature>
<proteinExistence type="predicted"/>
<dbReference type="Proteomes" id="UP000258613">
    <property type="component" value="Plasmid pAArc-Mg-01"/>
</dbReference>
<dbReference type="InterPro" id="IPR035965">
    <property type="entry name" value="PAS-like_dom_sf"/>
</dbReference>
<dbReference type="CDD" id="cd00130">
    <property type="entry name" value="PAS"/>
    <property type="match status" value="2"/>
</dbReference>
<dbReference type="PROSITE" id="PS50112">
    <property type="entry name" value="PAS"/>
    <property type="match status" value="2"/>
</dbReference>
<dbReference type="RefSeq" id="WP_117366871.1">
    <property type="nucleotide sequence ID" value="NZ_CP027032.1"/>
</dbReference>
<dbReference type="Pfam" id="PF00989">
    <property type="entry name" value="PAS"/>
    <property type="match status" value="1"/>
</dbReference>
<dbReference type="EMBL" id="CP027032">
    <property type="protein sequence ID" value="AXR79954.1"/>
    <property type="molecule type" value="Genomic_DNA"/>
</dbReference>
<gene>
    <name evidence="12" type="ORF">AArcMg_4129</name>
</gene>
<dbReference type="SMART" id="SM00091">
    <property type="entry name" value="PAS"/>
    <property type="match status" value="2"/>
</dbReference>
<dbReference type="InterPro" id="IPR036890">
    <property type="entry name" value="HATPase_C_sf"/>
</dbReference>
<evidence type="ECO:0000259" key="9">
    <source>
        <dbReference type="PROSITE" id="PS50110"/>
    </source>
</evidence>
<comment type="catalytic activity">
    <reaction evidence="1">
        <text>ATP + protein L-histidine = ADP + protein N-phospho-L-histidine.</text>
        <dbReference type="EC" id="2.7.13.3"/>
    </reaction>
</comment>
<keyword evidence="4" id="KW-0808">Transferase</keyword>
<dbReference type="InterPro" id="IPR050736">
    <property type="entry name" value="Sensor_HK_Regulatory"/>
</dbReference>
<dbReference type="InterPro" id="IPR003594">
    <property type="entry name" value="HATPase_dom"/>
</dbReference>
<sequence>MKSVTVLHLDDDRSTLDLTAEFFDSEWPEAKVVTETQPTTAVEFAETNQIDCVISDFNMPELNGLEFFEQLHDAGVNIPFVLYTGKGSEEIASRALNAGVTAYFQKGGPDQLRRLINRVKQASTEYQNKIVADRYSTVLDALGYPIYVVDETGVFNFVNEELADLTQYETDEIIGQPTDLIKSDVEVENAKQHLSEILSADGPDTIHFDVEIQQRSGETVLCRDHMGVLPYQGESFRGSVGILRDITDEREQEHQLTYRTKAIDKAPIGIAVCDPNREDLPMIYVNEEFERMTGYSSDEVVGHNCRLLQGSDTDEAAIETLRQGIEATEQTTVVIKNYRKDGEPFWNRVSIAPVRDKSGTLTEWIGFQQDVTAQRNYQLQIERRNEQLEMLTQIVSHDLRNPLNVASSYLELAGNDLSDTHYQPIEDSLCRIDAIIEDLLVMVSSGQIVSDVKTVRLADLADQCWMTVETNAASLNVQTTRIINADEQKLKLLIENLFRNAVEHGGDDVTVTVGDLEDGFYVADNGPGIPADERENIFELGHTSQEGGTGLGLNIVTQLAEAHDWNVSVSNSETGGARFEFTGVDVVDLEA</sequence>
<evidence type="ECO:0000259" key="10">
    <source>
        <dbReference type="PROSITE" id="PS50112"/>
    </source>
</evidence>
<dbReference type="SUPFAM" id="SSF55874">
    <property type="entry name" value="ATPase domain of HSP90 chaperone/DNA topoisomerase II/histidine kinase"/>
    <property type="match status" value="1"/>
</dbReference>
<dbReference type="PANTHER" id="PTHR43711:SF1">
    <property type="entry name" value="HISTIDINE KINASE 1"/>
    <property type="match status" value="1"/>
</dbReference>
<dbReference type="SMART" id="SM00086">
    <property type="entry name" value="PAC"/>
    <property type="match status" value="2"/>
</dbReference>
<dbReference type="Gene3D" id="3.40.50.2300">
    <property type="match status" value="1"/>
</dbReference>
<feature type="domain" description="PAC" evidence="11">
    <location>
        <begin position="331"/>
        <end position="383"/>
    </location>
</feature>
<dbReference type="InterPro" id="IPR011006">
    <property type="entry name" value="CheY-like_superfamily"/>
</dbReference>
<dbReference type="PROSITE" id="PS50113">
    <property type="entry name" value="PAC"/>
    <property type="match status" value="2"/>
</dbReference>
<dbReference type="Pfam" id="PF02518">
    <property type="entry name" value="HATPase_c"/>
    <property type="match status" value="1"/>
</dbReference>
<dbReference type="CDD" id="cd00082">
    <property type="entry name" value="HisKA"/>
    <property type="match status" value="1"/>
</dbReference>
<dbReference type="KEGG" id="nag:AArcMg_4129"/>
<dbReference type="SMART" id="SM00448">
    <property type="entry name" value="REC"/>
    <property type="match status" value="1"/>
</dbReference>
<dbReference type="GO" id="GO:0000155">
    <property type="term" value="F:phosphorelay sensor kinase activity"/>
    <property type="evidence" value="ECO:0007669"/>
    <property type="project" value="InterPro"/>
</dbReference>
<feature type="domain" description="PAS" evidence="10">
    <location>
        <begin position="255"/>
        <end position="328"/>
    </location>
</feature>
<evidence type="ECO:0000256" key="2">
    <source>
        <dbReference type="ARBA" id="ARBA00012438"/>
    </source>
</evidence>
<dbReference type="AlphaFoldDB" id="A0A346PKA9"/>
<dbReference type="InterPro" id="IPR001789">
    <property type="entry name" value="Sig_transdc_resp-reg_receiver"/>
</dbReference>
<reference evidence="12 13" key="1">
    <citation type="submission" date="2018-02" db="EMBL/GenBank/DDBJ databases">
        <title>Phenotypic and genomic properties of facultatively anaerobic sulfur-reducing natronoarchaea from hypersaline soda lakes.</title>
        <authorList>
            <person name="Sorokin D.Y."/>
            <person name="Kublanov I.V."/>
            <person name="Roman P."/>
            <person name="Sinninghe Damste J.S."/>
            <person name="Golyshin P.N."/>
            <person name="Rojo D."/>
            <person name="Ciordia S."/>
            <person name="Mena M.D.C."/>
            <person name="Ferrer M."/>
            <person name="Messina E."/>
            <person name="Smedile F."/>
            <person name="La Spada G."/>
            <person name="La Cono V."/>
            <person name="Yakimov M.M."/>
        </authorList>
    </citation>
    <scope>NUCLEOTIDE SEQUENCE [LARGE SCALE GENOMIC DNA]</scope>
    <source>
        <strain evidence="12 13">AArc-Mg</strain>
        <plasmid evidence="13">paarc-mg-01</plasmid>
    </source>
</reference>
<keyword evidence="12" id="KW-0614">Plasmid</keyword>
<evidence type="ECO:0000259" key="11">
    <source>
        <dbReference type="PROSITE" id="PS50113"/>
    </source>
</evidence>
<keyword evidence="6" id="KW-0902">Two-component regulatory system</keyword>
<dbReference type="GeneID" id="37640410"/>